<dbReference type="AlphaFoldDB" id="A0A0C2WLF4"/>
<name>A0A0C2WLF4_AMAMK</name>
<dbReference type="Proteomes" id="UP000054549">
    <property type="component" value="Unassembled WGS sequence"/>
</dbReference>
<accession>A0A0C2WLF4</accession>
<dbReference type="EMBL" id="KN818387">
    <property type="protein sequence ID" value="KIL57013.1"/>
    <property type="molecule type" value="Genomic_DNA"/>
</dbReference>
<evidence type="ECO:0000313" key="2">
    <source>
        <dbReference type="EMBL" id="KIL57013.1"/>
    </source>
</evidence>
<evidence type="ECO:0000256" key="1">
    <source>
        <dbReference type="SAM" id="Phobius"/>
    </source>
</evidence>
<keyword evidence="1" id="KW-0472">Membrane</keyword>
<keyword evidence="3" id="KW-1185">Reference proteome</keyword>
<protein>
    <submittedName>
        <fullName evidence="2">Uncharacterized protein</fullName>
    </submittedName>
</protein>
<keyword evidence="1" id="KW-1133">Transmembrane helix</keyword>
<feature type="transmembrane region" description="Helical" evidence="1">
    <location>
        <begin position="21"/>
        <end position="40"/>
    </location>
</feature>
<dbReference type="HOGENOM" id="CLU_2526961_0_0_1"/>
<organism evidence="2 3">
    <name type="scientific">Amanita muscaria (strain Koide BX008)</name>
    <dbReference type="NCBI Taxonomy" id="946122"/>
    <lineage>
        <taxon>Eukaryota</taxon>
        <taxon>Fungi</taxon>
        <taxon>Dikarya</taxon>
        <taxon>Basidiomycota</taxon>
        <taxon>Agaricomycotina</taxon>
        <taxon>Agaricomycetes</taxon>
        <taxon>Agaricomycetidae</taxon>
        <taxon>Agaricales</taxon>
        <taxon>Pluteineae</taxon>
        <taxon>Amanitaceae</taxon>
        <taxon>Amanita</taxon>
    </lineage>
</organism>
<gene>
    <name evidence="2" type="ORF">M378DRAFT_422685</name>
</gene>
<evidence type="ECO:0000313" key="3">
    <source>
        <dbReference type="Proteomes" id="UP000054549"/>
    </source>
</evidence>
<sequence>MSRTKGCTYECHTLMQMQTSSFISSLFSFSPLSSLLYPGWNDATPKVMNKRIKTLFHRLAEDWESDIEAHLEQPSSHFSPVYES</sequence>
<keyword evidence="1" id="KW-0812">Transmembrane</keyword>
<proteinExistence type="predicted"/>
<dbReference type="InParanoid" id="A0A0C2WLF4"/>
<reference evidence="2 3" key="1">
    <citation type="submission" date="2014-04" db="EMBL/GenBank/DDBJ databases">
        <title>Evolutionary Origins and Diversification of the Mycorrhizal Mutualists.</title>
        <authorList>
            <consortium name="DOE Joint Genome Institute"/>
            <consortium name="Mycorrhizal Genomics Consortium"/>
            <person name="Kohler A."/>
            <person name="Kuo A."/>
            <person name="Nagy L.G."/>
            <person name="Floudas D."/>
            <person name="Copeland A."/>
            <person name="Barry K.W."/>
            <person name="Cichocki N."/>
            <person name="Veneault-Fourrey C."/>
            <person name="LaButti K."/>
            <person name="Lindquist E.A."/>
            <person name="Lipzen A."/>
            <person name="Lundell T."/>
            <person name="Morin E."/>
            <person name="Murat C."/>
            <person name="Riley R."/>
            <person name="Ohm R."/>
            <person name="Sun H."/>
            <person name="Tunlid A."/>
            <person name="Henrissat B."/>
            <person name="Grigoriev I.V."/>
            <person name="Hibbett D.S."/>
            <person name="Martin F."/>
        </authorList>
    </citation>
    <scope>NUCLEOTIDE SEQUENCE [LARGE SCALE GENOMIC DNA]</scope>
    <source>
        <strain evidence="2 3">Koide BX008</strain>
    </source>
</reference>